<dbReference type="InterPro" id="IPR032428">
    <property type="entry name" value="TrfB"/>
</dbReference>
<evidence type="ECO:0000259" key="3">
    <source>
        <dbReference type="Pfam" id="PF16509"/>
    </source>
</evidence>
<evidence type="ECO:0000313" key="7">
    <source>
        <dbReference type="Proteomes" id="UP001242288"/>
    </source>
</evidence>
<dbReference type="Gene3D" id="1.10.10.2690">
    <property type="match status" value="1"/>
</dbReference>
<dbReference type="InterPro" id="IPR053721">
    <property type="entry name" value="Fimbrial_Adhesin_Reg"/>
</dbReference>
<sequence length="139" mass="15647">MATFRCTEETFEIIDRAFREHRESVNKPIQPIDKRTSAIARAVVVKGLPQAEVARKYEVSKQWVNQIVGKYYKLYLTTGASGAKDSESWIRRTLEIPAALAAPLDRFLPLAKSCKDPKALQKALSAVIRAIETQSDKLE</sequence>
<dbReference type="Proteomes" id="UP001209412">
    <property type="component" value="Unassembled WGS sequence"/>
</dbReference>
<evidence type="ECO:0000256" key="2">
    <source>
        <dbReference type="ARBA" id="ARBA00023163"/>
    </source>
</evidence>
<feature type="domain" description="TrfB transcriptional repressor protein" evidence="3">
    <location>
        <begin position="27"/>
        <end position="77"/>
    </location>
</feature>
<accession>A0AAP5BHU9</accession>
<dbReference type="Pfam" id="PF16509">
    <property type="entry name" value="KORA"/>
    <property type="match status" value="1"/>
</dbReference>
<dbReference type="RefSeq" id="WP_266240845.1">
    <property type="nucleotide sequence ID" value="NZ_JAMXWF010000036.1"/>
</dbReference>
<keyword evidence="2" id="KW-0804">Transcription</keyword>
<proteinExistence type="predicted"/>
<dbReference type="GO" id="GO:0003677">
    <property type="term" value="F:DNA binding"/>
    <property type="evidence" value="ECO:0007669"/>
    <property type="project" value="UniProtKB-KW"/>
</dbReference>
<dbReference type="Proteomes" id="UP001242288">
    <property type="component" value="Unassembled WGS sequence"/>
</dbReference>
<gene>
    <name evidence="5" type="ORF">NIE36_32340</name>
    <name evidence="4" type="ORF">OSB80_32405</name>
</gene>
<dbReference type="AlphaFoldDB" id="A0AAP5BHU9"/>
<evidence type="ECO:0000313" key="5">
    <source>
        <dbReference type="EMBL" id="MDQ6411843.1"/>
    </source>
</evidence>
<name>A0AAP5BHU9_9BURK</name>
<keyword evidence="6" id="KW-1185">Reference proteome</keyword>
<dbReference type="EMBL" id="JAPKHW010000036">
    <property type="protein sequence ID" value="MCX4150025.1"/>
    <property type="molecule type" value="Genomic_DNA"/>
</dbReference>
<keyword evidence="4" id="KW-0238">DNA-binding</keyword>
<protein>
    <submittedName>
        <fullName evidence="5">Transcriptional regulator KorA</fullName>
    </submittedName>
    <submittedName>
        <fullName evidence="4">TrfB-related DNA-binding protein</fullName>
    </submittedName>
</protein>
<comment type="caution">
    <text evidence="5">The sequence shown here is derived from an EMBL/GenBank/DDBJ whole genome shotgun (WGS) entry which is preliminary data.</text>
</comment>
<organism evidence="5 7">
    <name type="scientific">Paraburkholderia madseniana</name>
    <dbReference type="NCBI Taxonomy" id="2599607"/>
    <lineage>
        <taxon>Bacteria</taxon>
        <taxon>Pseudomonadati</taxon>
        <taxon>Pseudomonadota</taxon>
        <taxon>Betaproteobacteria</taxon>
        <taxon>Burkholderiales</taxon>
        <taxon>Burkholderiaceae</taxon>
        <taxon>Paraburkholderia</taxon>
    </lineage>
</organism>
<dbReference type="EMBL" id="JAMXWF010000036">
    <property type="protein sequence ID" value="MDQ6411843.1"/>
    <property type="molecule type" value="Genomic_DNA"/>
</dbReference>
<reference evidence="5" key="1">
    <citation type="submission" date="2022-06" db="EMBL/GenBank/DDBJ databases">
        <title>PHB producers.</title>
        <authorList>
            <person name="Besaury L."/>
        </authorList>
    </citation>
    <scope>NUCLEOTIDE SEQUENCE</scope>
    <source>
        <strain evidence="5 6">SEWS6</strain>
    </source>
</reference>
<evidence type="ECO:0000256" key="1">
    <source>
        <dbReference type="ARBA" id="ARBA00023015"/>
    </source>
</evidence>
<keyword evidence="1" id="KW-0805">Transcription regulation</keyword>
<evidence type="ECO:0000313" key="4">
    <source>
        <dbReference type="EMBL" id="MCX4150025.1"/>
    </source>
</evidence>
<evidence type="ECO:0000313" key="6">
    <source>
        <dbReference type="Proteomes" id="UP001209412"/>
    </source>
</evidence>